<name>I7LCA7_9LACO</name>
<dbReference type="Proteomes" id="UP000009326">
    <property type="component" value="Unassembled WGS sequence"/>
</dbReference>
<dbReference type="AlphaFoldDB" id="I7LCA7"/>
<reference evidence="1 2" key="1">
    <citation type="submission" date="2012-06" db="EMBL/GenBank/DDBJ databases">
        <title>Draft genome sequence of Lactobacillus gigeriorum CRBIP 24.85T, isolated from chicken crop.</title>
        <authorList>
            <person name="Cousin S."/>
            <person name="Ma L."/>
            <person name="Creno S."/>
            <person name="Clermont D."/>
            <person name="Loux V."/>
            <person name="Bizet C."/>
            <person name="Bouchier C."/>
        </authorList>
    </citation>
    <scope>NUCLEOTIDE SEQUENCE [LARGE SCALE GENOMIC DNA]</scope>
    <source>
        <strain evidence="2">CRBIP 24.85T</strain>
    </source>
</reference>
<comment type="caution">
    <text evidence="1">The sequence shown here is derived from an EMBL/GenBank/DDBJ whole genome shotgun (WGS) entry which is preliminary data.</text>
</comment>
<dbReference type="STRING" id="1423751.FC38_GL000324"/>
<dbReference type="RefSeq" id="WP_008472226.1">
    <property type="nucleotide sequence ID" value="NZ_AYZO01000012.1"/>
</dbReference>
<accession>I7LCA7</accession>
<dbReference type="EMBL" id="CAKC01000010">
    <property type="protein sequence ID" value="CCI86326.1"/>
    <property type="molecule type" value="Genomic_DNA"/>
</dbReference>
<evidence type="ECO:0000313" key="1">
    <source>
        <dbReference type="EMBL" id="CCI86326.1"/>
    </source>
</evidence>
<evidence type="ECO:0008006" key="3">
    <source>
        <dbReference type="Google" id="ProtNLM"/>
    </source>
</evidence>
<proteinExistence type="predicted"/>
<evidence type="ECO:0000313" key="2">
    <source>
        <dbReference type="Proteomes" id="UP000009326"/>
    </source>
</evidence>
<dbReference type="Pfam" id="PF10978">
    <property type="entry name" value="DUF2785"/>
    <property type="match status" value="1"/>
</dbReference>
<gene>
    <name evidence="1" type="ORF">BN52_06535</name>
</gene>
<protein>
    <recommendedName>
        <fullName evidence="3">DUF2785 domain-containing protein</fullName>
    </recommendedName>
</protein>
<dbReference type="InterPro" id="IPR021247">
    <property type="entry name" value="DUF2785"/>
</dbReference>
<sequence>MKEQLYTLVNQTDISQITDEQLSYMLANLGNPDPILRDEIIFTLFARAFDEEVFTSEQKQAIVEYLLANNCLYEGLGKTSDLTLMRSFTALVLSLAIDNDAKTTFLTDSLRKELLKAGQAYVFLENDWRSYDPDKGYIHALAHGSDLLASCLAHPSCQYDQQLLTKLQNFVIKIDRPLYESEAKRLARAVKKLLTRYPDQAEILTAFETIDVACWKKLESSNGQYYYLDFWQEFLSSLYFLSDQQRVKEFCQNKANDYFTKLGYRD</sequence>
<organism evidence="1 2">
    <name type="scientific">Lactobacillus gigeriorum DSM 23908 = CRBIP 24.85</name>
    <dbReference type="NCBI Taxonomy" id="1423751"/>
    <lineage>
        <taxon>Bacteria</taxon>
        <taxon>Bacillati</taxon>
        <taxon>Bacillota</taxon>
        <taxon>Bacilli</taxon>
        <taxon>Lactobacillales</taxon>
        <taxon>Lactobacillaceae</taxon>
        <taxon>Lactobacillus</taxon>
    </lineage>
</organism>